<dbReference type="EMBL" id="JAYMGO010000012">
    <property type="protein sequence ID" value="KAL1264171.1"/>
    <property type="molecule type" value="Genomic_DNA"/>
</dbReference>
<proteinExistence type="predicted"/>
<organism evidence="1 2">
    <name type="scientific">Cirrhinus molitorella</name>
    <name type="common">mud carp</name>
    <dbReference type="NCBI Taxonomy" id="172907"/>
    <lineage>
        <taxon>Eukaryota</taxon>
        <taxon>Metazoa</taxon>
        <taxon>Chordata</taxon>
        <taxon>Craniata</taxon>
        <taxon>Vertebrata</taxon>
        <taxon>Euteleostomi</taxon>
        <taxon>Actinopterygii</taxon>
        <taxon>Neopterygii</taxon>
        <taxon>Teleostei</taxon>
        <taxon>Ostariophysi</taxon>
        <taxon>Cypriniformes</taxon>
        <taxon>Cyprinidae</taxon>
        <taxon>Labeoninae</taxon>
        <taxon>Labeonini</taxon>
        <taxon>Cirrhinus</taxon>
    </lineage>
</organism>
<sequence length="81" mass="9558">MPAEKLWTPMFSRGGLSYSSPNRYSCRIWRRSVDELAFLEERRHKSYDPGLSILPTAHKKSRPEGFELNRLYCVINPSLWK</sequence>
<protein>
    <submittedName>
        <fullName evidence="1">Uncharacterized protein</fullName>
    </submittedName>
</protein>
<comment type="caution">
    <text evidence="1">The sequence shown here is derived from an EMBL/GenBank/DDBJ whole genome shotgun (WGS) entry which is preliminary data.</text>
</comment>
<reference evidence="1 2" key="1">
    <citation type="submission" date="2023-09" db="EMBL/GenBank/DDBJ databases">
        <authorList>
            <person name="Wang M."/>
        </authorList>
    </citation>
    <scope>NUCLEOTIDE SEQUENCE [LARGE SCALE GENOMIC DNA]</scope>
    <source>
        <strain evidence="1">GT-2023</strain>
        <tissue evidence="1">Liver</tissue>
    </source>
</reference>
<evidence type="ECO:0000313" key="2">
    <source>
        <dbReference type="Proteomes" id="UP001558613"/>
    </source>
</evidence>
<keyword evidence="2" id="KW-1185">Reference proteome</keyword>
<name>A0ABR3MGH0_9TELE</name>
<evidence type="ECO:0000313" key="1">
    <source>
        <dbReference type="EMBL" id="KAL1264171.1"/>
    </source>
</evidence>
<dbReference type="Proteomes" id="UP001558613">
    <property type="component" value="Unassembled WGS sequence"/>
</dbReference>
<gene>
    <name evidence="1" type="ORF">QQF64_004526</name>
</gene>
<accession>A0ABR3MGH0</accession>